<dbReference type="InterPro" id="IPR020422">
    <property type="entry name" value="TYR_PHOSPHATASE_DUAL_dom"/>
</dbReference>
<dbReference type="AlphaFoldDB" id="A0A8S0VTW4"/>
<dbReference type="PROSITE" id="PS00383">
    <property type="entry name" value="TYR_PHOSPHATASE_1"/>
    <property type="match status" value="1"/>
</dbReference>
<evidence type="ECO:0000313" key="7">
    <source>
        <dbReference type="EMBL" id="CAA7261130.1"/>
    </source>
</evidence>
<dbReference type="CDD" id="cd14498">
    <property type="entry name" value="DSP"/>
    <property type="match status" value="1"/>
</dbReference>
<dbReference type="GO" id="GO:0043409">
    <property type="term" value="P:negative regulation of MAPK cascade"/>
    <property type="evidence" value="ECO:0007669"/>
    <property type="project" value="TreeGrafter"/>
</dbReference>
<dbReference type="GO" id="GO:0033550">
    <property type="term" value="F:MAP kinase tyrosine phosphatase activity"/>
    <property type="evidence" value="ECO:0007669"/>
    <property type="project" value="TreeGrafter"/>
</dbReference>
<dbReference type="Proteomes" id="UP000467700">
    <property type="component" value="Unassembled WGS sequence"/>
</dbReference>
<proteinExistence type="inferred from homology"/>
<dbReference type="OrthoDB" id="10252009at2759"/>
<keyword evidence="4" id="KW-0904">Protein phosphatase</keyword>
<dbReference type="InterPro" id="IPR000387">
    <property type="entry name" value="Tyr_Pase_dom"/>
</dbReference>
<dbReference type="InterPro" id="IPR000340">
    <property type="entry name" value="Dual-sp_phosphatase_cat-dom"/>
</dbReference>
<organism evidence="7 8">
    <name type="scientific">Cyclocybe aegerita</name>
    <name type="common">Black poplar mushroom</name>
    <name type="synonym">Agrocybe aegerita</name>
    <dbReference type="NCBI Taxonomy" id="1973307"/>
    <lineage>
        <taxon>Eukaryota</taxon>
        <taxon>Fungi</taxon>
        <taxon>Dikarya</taxon>
        <taxon>Basidiomycota</taxon>
        <taxon>Agaricomycotina</taxon>
        <taxon>Agaricomycetes</taxon>
        <taxon>Agaricomycetidae</taxon>
        <taxon>Agaricales</taxon>
        <taxon>Agaricineae</taxon>
        <taxon>Bolbitiaceae</taxon>
        <taxon>Cyclocybe</taxon>
    </lineage>
</organism>
<gene>
    <name evidence="7" type="ORF">AAE3_LOCUS3503</name>
</gene>
<dbReference type="SUPFAM" id="SSF52799">
    <property type="entry name" value="(Phosphotyrosine protein) phosphatases II"/>
    <property type="match status" value="1"/>
</dbReference>
<dbReference type="InterPro" id="IPR016130">
    <property type="entry name" value="Tyr_Pase_AS"/>
</dbReference>
<dbReference type="SMART" id="SM00195">
    <property type="entry name" value="DSPc"/>
    <property type="match status" value="1"/>
</dbReference>
<dbReference type="EC" id="3.1.3.48" evidence="2"/>
<feature type="domain" description="Tyrosine-protein phosphatase" evidence="5">
    <location>
        <begin position="20"/>
        <end position="164"/>
    </location>
</feature>
<evidence type="ECO:0000259" key="5">
    <source>
        <dbReference type="PROSITE" id="PS50054"/>
    </source>
</evidence>
<comment type="similarity">
    <text evidence="1">Belongs to the protein-tyrosine phosphatase family. Non-receptor class dual specificity subfamily.</text>
</comment>
<protein>
    <recommendedName>
        <fullName evidence="2">protein-tyrosine-phosphatase</fullName>
        <ecNumber evidence="2">3.1.3.48</ecNumber>
    </recommendedName>
</protein>
<sequence>MPPKRKGKGQAAAGQQSSNTVSVIIPSALYLGPCSSASSAPFLSSNSINHVLSIGITPSPKVDNVTYHRLGLNDSALSSISSTIDAATKIIDDALKSKGGSGRILVHCSAGVSRSPTVVVGYLMKRREMSLREALGLVLCARPQVSPNHGFLQQLKDLEVELRGGVSTLDVDELPRREVDRLALFSDVEDAGVTAS</sequence>
<dbReference type="GO" id="GO:0005737">
    <property type="term" value="C:cytoplasm"/>
    <property type="evidence" value="ECO:0007669"/>
    <property type="project" value="TreeGrafter"/>
</dbReference>
<dbReference type="Pfam" id="PF00782">
    <property type="entry name" value="DSPc"/>
    <property type="match status" value="1"/>
</dbReference>
<dbReference type="PANTHER" id="PTHR10159:SF519">
    <property type="entry name" value="DUAL SPECIFICITY PROTEIN PHOSPHATASE MPK3"/>
    <property type="match status" value="1"/>
</dbReference>
<dbReference type="PROSITE" id="PS50056">
    <property type="entry name" value="TYR_PHOSPHATASE_2"/>
    <property type="match status" value="1"/>
</dbReference>
<evidence type="ECO:0000256" key="2">
    <source>
        <dbReference type="ARBA" id="ARBA00013064"/>
    </source>
</evidence>
<dbReference type="PROSITE" id="PS50054">
    <property type="entry name" value="TYR_PHOSPHATASE_DUAL"/>
    <property type="match status" value="1"/>
</dbReference>
<keyword evidence="8" id="KW-1185">Reference proteome</keyword>
<evidence type="ECO:0000313" key="8">
    <source>
        <dbReference type="Proteomes" id="UP000467700"/>
    </source>
</evidence>
<evidence type="ECO:0000256" key="4">
    <source>
        <dbReference type="ARBA" id="ARBA00022912"/>
    </source>
</evidence>
<dbReference type="PANTHER" id="PTHR10159">
    <property type="entry name" value="DUAL SPECIFICITY PROTEIN PHOSPHATASE"/>
    <property type="match status" value="1"/>
</dbReference>
<evidence type="ECO:0000259" key="6">
    <source>
        <dbReference type="PROSITE" id="PS50056"/>
    </source>
</evidence>
<feature type="domain" description="Tyrosine specific protein phosphatases" evidence="6">
    <location>
        <begin position="81"/>
        <end position="143"/>
    </location>
</feature>
<evidence type="ECO:0000256" key="1">
    <source>
        <dbReference type="ARBA" id="ARBA00008601"/>
    </source>
</evidence>
<keyword evidence="3" id="KW-0378">Hydrolase</keyword>
<dbReference type="Gene3D" id="3.90.190.10">
    <property type="entry name" value="Protein tyrosine phosphatase superfamily"/>
    <property type="match status" value="1"/>
</dbReference>
<evidence type="ECO:0000256" key="3">
    <source>
        <dbReference type="ARBA" id="ARBA00022801"/>
    </source>
</evidence>
<dbReference type="GO" id="GO:0008330">
    <property type="term" value="F:protein tyrosine/threonine phosphatase activity"/>
    <property type="evidence" value="ECO:0007669"/>
    <property type="project" value="TreeGrafter"/>
</dbReference>
<dbReference type="EMBL" id="CACVBS010000032">
    <property type="protein sequence ID" value="CAA7261130.1"/>
    <property type="molecule type" value="Genomic_DNA"/>
</dbReference>
<reference evidence="7 8" key="1">
    <citation type="submission" date="2020-01" db="EMBL/GenBank/DDBJ databases">
        <authorList>
            <person name="Gupta K D."/>
        </authorList>
    </citation>
    <scope>NUCLEOTIDE SEQUENCE [LARGE SCALE GENOMIC DNA]</scope>
</reference>
<comment type="caution">
    <text evidence="7">The sequence shown here is derived from an EMBL/GenBank/DDBJ whole genome shotgun (WGS) entry which is preliminary data.</text>
</comment>
<dbReference type="InterPro" id="IPR029021">
    <property type="entry name" value="Prot-tyrosine_phosphatase-like"/>
</dbReference>
<accession>A0A8S0VTW4</accession>
<name>A0A8S0VTW4_CYCAE</name>
<dbReference type="GO" id="GO:0017017">
    <property type="term" value="F:MAP kinase tyrosine/serine/threonine phosphatase activity"/>
    <property type="evidence" value="ECO:0007669"/>
    <property type="project" value="TreeGrafter"/>
</dbReference>